<dbReference type="EMBL" id="CP065647">
    <property type="protein sequence ID" value="QPR74814.1"/>
    <property type="molecule type" value="Genomic_DNA"/>
</dbReference>
<sequence length="61" mass="7516">MKQAIQGMQVKSMQKNGRMPFIGHGYTSMPHSFKHGYGNPYRRQRMEMVRHFGYWPHYWYY</sequence>
<gene>
    <name evidence="1" type="ORF">I6G80_11425</name>
</gene>
<proteinExistence type="predicted"/>
<protein>
    <submittedName>
        <fullName evidence="1">Uncharacterized protein</fullName>
    </submittedName>
</protein>
<reference evidence="1 2" key="1">
    <citation type="submission" date="2020-12" db="EMBL/GenBank/DDBJ databases">
        <title>FDA dAtabase for Regulatory Grade micrObial Sequences (FDA-ARGOS): Supporting development and validation of Infectious Disease Dx tests.</title>
        <authorList>
            <person name="Nelson B."/>
            <person name="Plummer A."/>
            <person name="Tallon L."/>
            <person name="Sadzewicz L."/>
            <person name="Zhao X."/>
            <person name="Boylan J."/>
            <person name="Ott S."/>
            <person name="Bowen H."/>
            <person name="Vavikolanu K."/>
            <person name="Mehta A."/>
            <person name="Aluvathingal J."/>
            <person name="Nadendla S."/>
            <person name="Myers T."/>
            <person name="Yan Y."/>
            <person name="Sichtig H."/>
        </authorList>
    </citation>
    <scope>NUCLEOTIDE SEQUENCE [LARGE SCALE GENOMIC DNA]</scope>
    <source>
        <strain evidence="1 2">FDAARGOS_923</strain>
    </source>
</reference>
<evidence type="ECO:0000313" key="2">
    <source>
        <dbReference type="Proteomes" id="UP000595038"/>
    </source>
</evidence>
<name>A0AB37GU93_BACLI</name>
<accession>A0AB37GU93</accession>
<evidence type="ECO:0000313" key="1">
    <source>
        <dbReference type="EMBL" id="QPR74814.1"/>
    </source>
</evidence>
<dbReference type="Proteomes" id="UP000595038">
    <property type="component" value="Chromosome"/>
</dbReference>
<organism evidence="1 2">
    <name type="scientific">Bacillus licheniformis</name>
    <dbReference type="NCBI Taxonomy" id="1402"/>
    <lineage>
        <taxon>Bacteria</taxon>
        <taxon>Bacillati</taxon>
        <taxon>Bacillota</taxon>
        <taxon>Bacilli</taxon>
        <taxon>Bacillales</taxon>
        <taxon>Bacillaceae</taxon>
        <taxon>Bacillus</taxon>
    </lineage>
</organism>
<dbReference type="AlphaFoldDB" id="A0AB37GU93"/>